<name>A0A8J5HGB6_ZINOF</name>
<evidence type="ECO:0000313" key="1">
    <source>
        <dbReference type="EMBL" id="KAG6523767.1"/>
    </source>
</evidence>
<sequence length="129" mass="14389">MLQKVEGGDDADKLKHPKVILYFTSLCSIRHTFEDSCAVHAILRGFHIAIDDRWLDGSKEIQQMHEGRELGKMLEGVKSVLVKRETLVLVSKLYSVDNYKEVTNSILTKAGKDESSPCAAMLAARDVAQ</sequence>
<organism evidence="1 2">
    <name type="scientific">Zingiber officinale</name>
    <name type="common">Ginger</name>
    <name type="synonym">Amomum zingiber</name>
    <dbReference type="NCBI Taxonomy" id="94328"/>
    <lineage>
        <taxon>Eukaryota</taxon>
        <taxon>Viridiplantae</taxon>
        <taxon>Streptophyta</taxon>
        <taxon>Embryophyta</taxon>
        <taxon>Tracheophyta</taxon>
        <taxon>Spermatophyta</taxon>
        <taxon>Magnoliopsida</taxon>
        <taxon>Liliopsida</taxon>
        <taxon>Zingiberales</taxon>
        <taxon>Zingiberaceae</taxon>
        <taxon>Zingiber</taxon>
    </lineage>
</organism>
<dbReference type="AlphaFoldDB" id="A0A8J5HGB6"/>
<keyword evidence="2" id="KW-1185">Reference proteome</keyword>
<dbReference type="PANTHER" id="PTHR45669:SF60">
    <property type="entry name" value="GLUTAREDOXIN FAMILY PROTEIN, EXPRESSED"/>
    <property type="match status" value="1"/>
</dbReference>
<accession>A0A8J5HGB6</accession>
<gene>
    <name evidence="1" type="ORF">ZIOFF_013653</name>
</gene>
<dbReference type="InterPro" id="IPR036249">
    <property type="entry name" value="Thioredoxin-like_sf"/>
</dbReference>
<dbReference type="Proteomes" id="UP000734854">
    <property type="component" value="Unassembled WGS sequence"/>
</dbReference>
<protein>
    <submittedName>
        <fullName evidence="1">Uncharacterized protein</fullName>
    </submittedName>
</protein>
<proteinExistence type="predicted"/>
<evidence type="ECO:0000313" key="2">
    <source>
        <dbReference type="Proteomes" id="UP000734854"/>
    </source>
</evidence>
<dbReference type="SUPFAM" id="SSF52833">
    <property type="entry name" value="Thioredoxin-like"/>
    <property type="match status" value="1"/>
</dbReference>
<reference evidence="1 2" key="1">
    <citation type="submission" date="2020-08" db="EMBL/GenBank/DDBJ databases">
        <title>Plant Genome Project.</title>
        <authorList>
            <person name="Zhang R.-G."/>
        </authorList>
    </citation>
    <scope>NUCLEOTIDE SEQUENCE [LARGE SCALE GENOMIC DNA]</scope>
    <source>
        <tissue evidence="1">Rhizome</tissue>
    </source>
</reference>
<comment type="caution">
    <text evidence="1">The sequence shown here is derived from an EMBL/GenBank/DDBJ whole genome shotgun (WGS) entry which is preliminary data.</text>
</comment>
<dbReference type="EMBL" id="JACMSC010000004">
    <property type="protein sequence ID" value="KAG6523767.1"/>
    <property type="molecule type" value="Genomic_DNA"/>
</dbReference>
<dbReference type="PANTHER" id="PTHR45669">
    <property type="entry name" value="GLUTAREDOXIN DOMAIN-CONTAINING CYSTEINE-RICH PROTEIN CG12206-RELATED"/>
    <property type="match status" value="1"/>
</dbReference>